<evidence type="ECO:0000256" key="2">
    <source>
        <dbReference type="ARBA" id="ARBA00023015"/>
    </source>
</evidence>
<dbReference type="CDD" id="cd09895">
    <property type="entry name" value="NGN_SP_UpxY"/>
    <property type="match status" value="1"/>
</dbReference>
<keyword evidence="1" id="KW-0889">Transcription antitermination</keyword>
<dbReference type="SMART" id="SM00738">
    <property type="entry name" value="NGN"/>
    <property type="match status" value="1"/>
</dbReference>
<keyword evidence="6" id="KW-1185">Reference proteome</keyword>
<gene>
    <name evidence="5" type="ORF">MUN53_13180</name>
</gene>
<reference evidence="5 6" key="1">
    <citation type="submission" date="2022-03" db="EMBL/GenBank/DDBJ databases">
        <title>Parabacteroides sp. nov. isolated from swine feces.</title>
        <authorList>
            <person name="Bak J.E."/>
        </authorList>
    </citation>
    <scope>NUCLEOTIDE SEQUENCE [LARGE SCALE GENOMIC DNA]</scope>
    <source>
        <strain evidence="5 6">AGMB00274</strain>
    </source>
</reference>
<keyword evidence="2" id="KW-0805">Transcription regulation</keyword>
<evidence type="ECO:0000256" key="1">
    <source>
        <dbReference type="ARBA" id="ARBA00022814"/>
    </source>
</evidence>
<dbReference type="InterPro" id="IPR036735">
    <property type="entry name" value="NGN_dom_sf"/>
</dbReference>
<organism evidence="5 6">
    <name type="scientific">Parabacteroides faecalis</name>
    <dbReference type="NCBI Taxonomy" id="2924040"/>
    <lineage>
        <taxon>Bacteria</taxon>
        <taxon>Pseudomonadati</taxon>
        <taxon>Bacteroidota</taxon>
        <taxon>Bacteroidia</taxon>
        <taxon>Bacteroidales</taxon>
        <taxon>Tannerellaceae</taxon>
        <taxon>Parabacteroides</taxon>
    </lineage>
</organism>
<evidence type="ECO:0000313" key="6">
    <source>
        <dbReference type="Proteomes" id="UP001165444"/>
    </source>
</evidence>
<feature type="domain" description="NusG-like N-terminal" evidence="4">
    <location>
        <begin position="25"/>
        <end position="122"/>
    </location>
</feature>
<dbReference type="EMBL" id="JAKZMM010000036">
    <property type="protein sequence ID" value="MCJ2381550.1"/>
    <property type="molecule type" value="Genomic_DNA"/>
</dbReference>
<dbReference type="Proteomes" id="UP001165444">
    <property type="component" value="Unassembled WGS sequence"/>
</dbReference>
<name>A0ABT0C3P1_9BACT</name>
<dbReference type="SUPFAM" id="SSF82679">
    <property type="entry name" value="N-utilization substance G protein NusG, N-terminal domain"/>
    <property type="match status" value="1"/>
</dbReference>
<dbReference type="PANTHER" id="PTHR30265:SF4">
    <property type="entry name" value="KOW MOTIF FAMILY PROTEIN, EXPRESSED"/>
    <property type="match status" value="1"/>
</dbReference>
<dbReference type="PANTHER" id="PTHR30265">
    <property type="entry name" value="RHO-INTERACTING TRANSCRIPTION TERMINATION FACTOR NUSG"/>
    <property type="match status" value="1"/>
</dbReference>
<dbReference type="InterPro" id="IPR043425">
    <property type="entry name" value="NusG-like"/>
</dbReference>
<protein>
    <submittedName>
        <fullName evidence="5">UpxY family transcription antiterminator</fullName>
    </submittedName>
</protein>
<dbReference type="RefSeq" id="WP_243325943.1">
    <property type="nucleotide sequence ID" value="NZ_JAKZMM010000036.1"/>
</dbReference>
<keyword evidence="3" id="KW-0804">Transcription</keyword>
<comment type="caution">
    <text evidence="5">The sequence shown here is derived from an EMBL/GenBank/DDBJ whole genome shotgun (WGS) entry which is preliminary data.</text>
</comment>
<proteinExistence type="predicted"/>
<sequence length="183" mass="21176">MNRSVTFVAGKKEKQKAMQQTEVDNQKWYVLYTAPRAEKQVESRIQGMGVICWLPLHKSPRVWSDRVKIVDIPLFPSYIFVKCAETDLYKLLRIPGVSRIVYYNGKPAVVREKELDSIRTFLEEAANHPLMEGEEAEIVCGVMKHVSGKIRRIRKKYLLLYLAQLGAHVCVSLEKVYPVNRIR</sequence>
<dbReference type="Pfam" id="PF02357">
    <property type="entry name" value="NusG"/>
    <property type="match status" value="1"/>
</dbReference>
<dbReference type="InterPro" id="IPR006645">
    <property type="entry name" value="NGN-like_dom"/>
</dbReference>
<accession>A0ABT0C3P1</accession>
<evidence type="ECO:0000313" key="5">
    <source>
        <dbReference type="EMBL" id="MCJ2381550.1"/>
    </source>
</evidence>
<evidence type="ECO:0000256" key="3">
    <source>
        <dbReference type="ARBA" id="ARBA00023163"/>
    </source>
</evidence>
<dbReference type="Gene3D" id="3.30.70.940">
    <property type="entry name" value="NusG, N-terminal domain"/>
    <property type="match status" value="1"/>
</dbReference>
<evidence type="ECO:0000259" key="4">
    <source>
        <dbReference type="SMART" id="SM00738"/>
    </source>
</evidence>
<dbReference type="NCBIfam" id="NF033644">
    <property type="entry name" value="antiterm_UpxY"/>
    <property type="match status" value="1"/>
</dbReference>